<evidence type="ECO:0000313" key="12">
    <source>
        <dbReference type="EMBL" id="TXC76073.1"/>
    </source>
</evidence>
<dbReference type="Gene3D" id="2.170.130.10">
    <property type="entry name" value="TonB-dependent receptor, plug domain"/>
    <property type="match status" value="1"/>
</dbReference>
<dbReference type="Pfam" id="PF00593">
    <property type="entry name" value="TonB_dep_Rec_b-barrel"/>
    <property type="match status" value="1"/>
</dbReference>
<dbReference type="Proteomes" id="UP000321168">
    <property type="component" value="Unassembled WGS sequence"/>
</dbReference>
<keyword evidence="6 8" id="KW-0472">Membrane</keyword>
<keyword evidence="7" id="KW-0998">Cell outer membrane</keyword>
<dbReference type="InterPro" id="IPR008969">
    <property type="entry name" value="CarboxyPept-like_regulatory"/>
</dbReference>
<dbReference type="PANTHER" id="PTHR30069">
    <property type="entry name" value="TONB-DEPENDENT OUTER MEMBRANE RECEPTOR"/>
    <property type="match status" value="1"/>
</dbReference>
<feature type="chain" id="PRO_5023078932" evidence="9">
    <location>
        <begin position="20"/>
        <end position="799"/>
    </location>
</feature>
<keyword evidence="9" id="KW-0732">Signal</keyword>
<evidence type="ECO:0000256" key="1">
    <source>
        <dbReference type="ARBA" id="ARBA00004571"/>
    </source>
</evidence>
<dbReference type="InterPro" id="IPR012910">
    <property type="entry name" value="Plug_dom"/>
</dbReference>
<dbReference type="InterPro" id="IPR037066">
    <property type="entry name" value="Plug_dom_sf"/>
</dbReference>
<comment type="caution">
    <text evidence="12">The sequence shown here is derived from an EMBL/GenBank/DDBJ whole genome shotgun (WGS) entry which is preliminary data.</text>
</comment>
<evidence type="ECO:0000256" key="6">
    <source>
        <dbReference type="ARBA" id="ARBA00023136"/>
    </source>
</evidence>
<comment type="subcellular location">
    <subcellularLocation>
        <location evidence="1">Cell outer membrane</location>
        <topology evidence="1">Multi-pass membrane protein</topology>
    </subcellularLocation>
</comment>
<dbReference type="Gene3D" id="2.60.40.1120">
    <property type="entry name" value="Carboxypeptidase-like, regulatory domain"/>
    <property type="match status" value="1"/>
</dbReference>
<name>A0A5C6URY4_9FLAO</name>
<gene>
    <name evidence="12" type="ORF">FRX97_11205</name>
</gene>
<dbReference type="Gene3D" id="2.40.170.20">
    <property type="entry name" value="TonB-dependent receptor, beta-barrel domain"/>
    <property type="match status" value="1"/>
</dbReference>
<keyword evidence="2" id="KW-0813">Transport</keyword>
<evidence type="ECO:0000256" key="5">
    <source>
        <dbReference type="ARBA" id="ARBA00023077"/>
    </source>
</evidence>
<dbReference type="Pfam" id="PF13715">
    <property type="entry name" value="CarbopepD_reg_2"/>
    <property type="match status" value="1"/>
</dbReference>
<evidence type="ECO:0000256" key="7">
    <source>
        <dbReference type="ARBA" id="ARBA00023237"/>
    </source>
</evidence>
<comment type="similarity">
    <text evidence="8">Belongs to the TonB-dependent receptor family.</text>
</comment>
<dbReference type="PANTHER" id="PTHR30069:SF57">
    <property type="entry name" value="TONB-DEPENDENT RECEPTOR"/>
    <property type="match status" value="1"/>
</dbReference>
<dbReference type="GO" id="GO:0044718">
    <property type="term" value="P:siderophore transmembrane transport"/>
    <property type="evidence" value="ECO:0007669"/>
    <property type="project" value="TreeGrafter"/>
</dbReference>
<evidence type="ECO:0000256" key="9">
    <source>
        <dbReference type="SAM" id="SignalP"/>
    </source>
</evidence>
<keyword evidence="3" id="KW-1134">Transmembrane beta strand</keyword>
<dbReference type="SUPFAM" id="SSF49464">
    <property type="entry name" value="Carboxypeptidase regulatory domain-like"/>
    <property type="match status" value="1"/>
</dbReference>
<accession>A0A5C6URY4</accession>
<dbReference type="InterPro" id="IPR039426">
    <property type="entry name" value="TonB-dep_rcpt-like"/>
</dbReference>
<dbReference type="GO" id="GO:0009279">
    <property type="term" value="C:cell outer membrane"/>
    <property type="evidence" value="ECO:0007669"/>
    <property type="project" value="UniProtKB-SubCell"/>
</dbReference>
<keyword evidence="4" id="KW-0812">Transmembrane</keyword>
<keyword evidence="12" id="KW-0675">Receptor</keyword>
<dbReference type="AlphaFoldDB" id="A0A5C6URY4"/>
<sequence length="799" mass="89854">MKNTIPFIFLLFTAFFSYSQNGTIKGTVVNDLNNEPIPFANILIQGLETGTTSDVDGSFSFTKLNPGTYNIICSYVGFEKYSGKEIIVRNNKPTTLSIRLIPRAETLQEVEISSSPIQNSSETPVSLQRLGAAEIYRNPGGNRDISKVIQILPGVATTVSFRNDLLVRGGAPNENRFFIDGIEVPNINHFATQGSSGGPVGLLNVNFIRNVDLYTSAFPTNRGNALSSVLDIRQIQGNPDRLAGTFMLGSSDVGITLDGPSGKNSNFILSVRRSYLQFLFKALALPFLPTYNDLQYKHDFSFGKNDRLTVVALAAVDQFALNESVNDGLNDSALVQRNEYILGNLPVNNQWNYTLGAKWTRFRENGNQLIVVSRSHLNNSAEKFRKNISVPANLILDYNSQEIENKFRYENNALFGNWKVNTGAGLEFIQYRNETENFVIRNQDALLNSYQSSLGFFKYAGFMQATRSLLNNRLDLSVGLRLDANSYSSKMSNPFNQFSPRIALSYALNEKMRLSSSLGRYFQLPPLTAMGYKENGEDFVNKTRLEYIRNDQWVVGWSYTPTDFSKISVEGFAKWYKQYPFSLNDSISLANLGADFGVIGTEPVASISEGRSYGLEFFAQQSLSSSIYGLISYTFVRSEFRDPGKEFVASSWDNRHILNITAGKKFKRNWELGIKFRFLGGAPYTPFNIPLSMTKSVWDVTQQGVPDWNRINSARLSNAHGLDIRLDKKWFFEKWSLNCYIDIENLYNNQVFGPPFVDVERDNAGNPIENPNNTNQYLPRFIENSSGTVLPSIGVMVEW</sequence>
<keyword evidence="13" id="KW-1185">Reference proteome</keyword>
<evidence type="ECO:0000259" key="10">
    <source>
        <dbReference type="Pfam" id="PF00593"/>
    </source>
</evidence>
<dbReference type="RefSeq" id="WP_147015311.1">
    <property type="nucleotide sequence ID" value="NZ_VORB01000011.1"/>
</dbReference>
<dbReference type="GO" id="GO:0015344">
    <property type="term" value="F:siderophore uptake transmembrane transporter activity"/>
    <property type="evidence" value="ECO:0007669"/>
    <property type="project" value="TreeGrafter"/>
</dbReference>
<proteinExistence type="inferred from homology"/>
<dbReference type="SUPFAM" id="SSF56935">
    <property type="entry name" value="Porins"/>
    <property type="match status" value="1"/>
</dbReference>
<organism evidence="12 13">
    <name type="scientific">Luteibaculum oceani</name>
    <dbReference type="NCBI Taxonomy" id="1294296"/>
    <lineage>
        <taxon>Bacteria</taxon>
        <taxon>Pseudomonadati</taxon>
        <taxon>Bacteroidota</taxon>
        <taxon>Flavobacteriia</taxon>
        <taxon>Flavobacteriales</taxon>
        <taxon>Luteibaculaceae</taxon>
        <taxon>Luteibaculum</taxon>
    </lineage>
</organism>
<reference evidence="12 13" key="1">
    <citation type="submission" date="2019-08" db="EMBL/GenBank/DDBJ databases">
        <title>Genome of Luteibaculum oceani JCM 18817.</title>
        <authorList>
            <person name="Bowman J.P."/>
        </authorList>
    </citation>
    <scope>NUCLEOTIDE SEQUENCE [LARGE SCALE GENOMIC DNA]</scope>
    <source>
        <strain evidence="12 13">JCM 18817</strain>
    </source>
</reference>
<dbReference type="InterPro" id="IPR000531">
    <property type="entry name" value="Beta-barrel_TonB"/>
</dbReference>
<feature type="signal peptide" evidence="9">
    <location>
        <begin position="1"/>
        <end position="19"/>
    </location>
</feature>
<evidence type="ECO:0000256" key="3">
    <source>
        <dbReference type="ARBA" id="ARBA00022452"/>
    </source>
</evidence>
<dbReference type="OrthoDB" id="9804995at2"/>
<dbReference type="EMBL" id="VORB01000011">
    <property type="protein sequence ID" value="TXC76073.1"/>
    <property type="molecule type" value="Genomic_DNA"/>
</dbReference>
<dbReference type="InterPro" id="IPR036942">
    <property type="entry name" value="Beta-barrel_TonB_sf"/>
</dbReference>
<evidence type="ECO:0000256" key="8">
    <source>
        <dbReference type="RuleBase" id="RU003357"/>
    </source>
</evidence>
<feature type="domain" description="TonB-dependent receptor-like beta-barrel" evidence="10">
    <location>
        <begin position="330"/>
        <end position="692"/>
    </location>
</feature>
<evidence type="ECO:0000313" key="13">
    <source>
        <dbReference type="Proteomes" id="UP000321168"/>
    </source>
</evidence>
<protein>
    <submittedName>
        <fullName evidence="12">TonB-dependent receptor</fullName>
    </submittedName>
</protein>
<dbReference type="Pfam" id="PF07715">
    <property type="entry name" value="Plug"/>
    <property type="match status" value="1"/>
</dbReference>
<evidence type="ECO:0000256" key="2">
    <source>
        <dbReference type="ARBA" id="ARBA00022448"/>
    </source>
</evidence>
<keyword evidence="5 8" id="KW-0798">TonB box</keyword>
<evidence type="ECO:0000256" key="4">
    <source>
        <dbReference type="ARBA" id="ARBA00022692"/>
    </source>
</evidence>
<feature type="domain" description="TonB-dependent receptor plug" evidence="11">
    <location>
        <begin position="121"/>
        <end position="223"/>
    </location>
</feature>
<evidence type="ECO:0000259" key="11">
    <source>
        <dbReference type="Pfam" id="PF07715"/>
    </source>
</evidence>